<evidence type="ECO:0000313" key="2">
    <source>
        <dbReference type="Proteomes" id="UP000299102"/>
    </source>
</evidence>
<dbReference type="EMBL" id="BGZK01000706">
    <property type="protein sequence ID" value="GBP56995.1"/>
    <property type="molecule type" value="Genomic_DNA"/>
</dbReference>
<sequence>MDEGVGPVVYVRSSTPRQCPTDPPKIFDPWNRLERHRRRSSRSDFNLLDSGHELSECRYLGVGSRVVYGLTRDLPTKPVINQRLDFGELQLLLSSCVSTHPTVSRQPLGQHEPVGKVSHAYEKRLAVLTASASRALRPSICMGAPFAVTRLPRARALFMVDRGGHRPANLKFNPNFIRLHSHLHAPPRRACCVTGRT</sequence>
<evidence type="ECO:0000313" key="1">
    <source>
        <dbReference type="EMBL" id="GBP56995.1"/>
    </source>
</evidence>
<gene>
    <name evidence="1" type="ORF">EVAR_88624_1</name>
</gene>
<proteinExistence type="predicted"/>
<name>A0A4C1X421_EUMVA</name>
<accession>A0A4C1X421</accession>
<dbReference type="AlphaFoldDB" id="A0A4C1X421"/>
<organism evidence="1 2">
    <name type="scientific">Eumeta variegata</name>
    <name type="common">Bagworm moth</name>
    <name type="synonym">Eumeta japonica</name>
    <dbReference type="NCBI Taxonomy" id="151549"/>
    <lineage>
        <taxon>Eukaryota</taxon>
        <taxon>Metazoa</taxon>
        <taxon>Ecdysozoa</taxon>
        <taxon>Arthropoda</taxon>
        <taxon>Hexapoda</taxon>
        <taxon>Insecta</taxon>
        <taxon>Pterygota</taxon>
        <taxon>Neoptera</taxon>
        <taxon>Endopterygota</taxon>
        <taxon>Lepidoptera</taxon>
        <taxon>Glossata</taxon>
        <taxon>Ditrysia</taxon>
        <taxon>Tineoidea</taxon>
        <taxon>Psychidae</taxon>
        <taxon>Oiketicinae</taxon>
        <taxon>Eumeta</taxon>
    </lineage>
</organism>
<dbReference type="Proteomes" id="UP000299102">
    <property type="component" value="Unassembled WGS sequence"/>
</dbReference>
<comment type="caution">
    <text evidence="1">The sequence shown here is derived from an EMBL/GenBank/DDBJ whole genome shotgun (WGS) entry which is preliminary data.</text>
</comment>
<keyword evidence="2" id="KW-1185">Reference proteome</keyword>
<protein>
    <submittedName>
        <fullName evidence="1">Uncharacterized protein</fullName>
    </submittedName>
</protein>
<reference evidence="1 2" key="1">
    <citation type="journal article" date="2019" name="Commun. Biol.">
        <title>The bagworm genome reveals a unique fibroin gene that provides high tensile strength.</title>
        <authorList>
            <person name="Kono N."/>
            <person name="Nakamura H."/>
            <person name="Ohtoshi R."/>
            <person name="Tomita M."/>
            <person name="Numata K."/>
            <person name="Arakawa K."/>
        </authorList>
    </citation>
    <scope>NUCLEOTIDE SEQUENCE [LARGE SCALE GENOMIC DNA]</scope>
</reference>